<dbReference type="GO" id="GO:0019546">
    <property type="term" value="P:L-arginine deiminase pathway"/>
    <property type="evidence" value="ECO:0007669"/>
    <property type="project" value="TreeGrafter"/>
</dbReference>
<dbReference type="eggNOG" id="COG0549">
    <property type="taxonomic scope" value="Bacteria"/>
</dbReference>
<comment type="catalytic activity">
    <reaction evidence="5">
        <text>hydrogencarbonate + NH4(+) + ATP = carbamoyl phosphate + ADP + H2O + H(+)</text>
        <dbReference type="Rhea" id="RHEA:10152"/>
        <dbReference type="ChEBI" id="CHEBI:15377"/>
        <dbReference type="ChEBI" id="CHEBI:15378"/>
        <dbReference type="ChEBI" id="CHEBI:17544"/>
        <dbReference type="ChEBI" id="CHEBI:28938"/>
        <dbReference type="ChEBI" id="CHEBI:30616"/>
        <dbReference type="ChEBI" id="CHEBI:58228"/>
        <dbReference type="ChEBI" id="CHEBI:456216"/>
        <dbReference type="EC" id="2.7.2.2"/>
    </reaction>
</comment>
<evidence type="ECO:0000313" key="9">
    <source>
        <dbReference type="Proteomes" id="UP000008812"/>
    </source>
</evidence>
<dbReference type="Pfam" id="PF00696">
    <property type="entry name" value="AA_kinase"/>
    <property type="match status" value="1"/>
</dbReference>
<dbReference type="PIRSF" id="PIRSF000723">
    <property type="entry name" value="Carbamate_kin"/>
    <property type="match status" value="1"/>
</dbReference>
<dbReference type="GO" id="GO:0005829">
    <property type="term" value="C:cytosol"/>
    <property type="evidence" value="ECO:0007669"/>
    <property type="project" value="TreeGrafter"/>
</dbReference>
<dbReference type="NCBIfam" id="NF009007">
    <property type="entry name" value="PRK12352.1"/>
    <property type="match status" value="1"/>
</dbReference>
<keyword evidence="4 6" id="KW-0418">Kinase</keyword>
<dbReference type="EMBL" id="CP001047">
    <property type="protein sequence ID" value="ACF07067.1"/>
    <property type="molecule type" value="Genomic_DNA"/>
</dbReference>
<evidence type="ECO:0000256" key="2">
    <source>
        <dbReference type="ARBA" id="ARBA00013070"/>
    </source>
</evidence>
<evidence type="ECO:0000256" key="5">
    <source>
        <dbReference type="ARBA" id="ARBA00048467"/>
    </source>
</evidence>
<sequence>MSRIVIALGGNALGNNPEEQKELVKVPAKKIAELVKAGHQVVVGHGNGPQVGMIFNGFASAHEVNEKSPLVPLPEAGAMSQGYIGYHMVNAITNAFIDEGLAEQEVMYILTQTLVDGADPAFQNPTKPIGPFYTTKEEAEAMNPNSVIKEDAGRGYRKVVASPKPINFVGINQIKKSIEAGATVIVGGGGGIPTVTCPKKGHISGVDGVIDKDFALAKLASLTNADYFVVLTAVDNVMVNYKQPNQKALTHATKAELEEYIKQNQFAPGSMLPKVQAAIKFVEEGGKAAFIGDLKDLENIINGKTGTKVTLN</sequence>
<name>B3PM15_META1</name>
<dbReference type="Gene3D" id="3.40.1160.10">
    <property type="entry name" value="Acetylglutamate kinase-like"/>
    <property type="match status" value="1"/>
</dbReference>
<dbReference type="PANTHER" id="PTHR30409">
    <property type="entry name" value="CARBAMATE KINASE"/>
    <property type="match status" value="1"/>
</dbReference>
<dbReference type="CDD" id="cd04235">
    <property type="entry name" value="AAK_CK"/>
    <property type="match status" value="1"/>
</dbReference>
<dbReference type="RefSeq" id="WP_012498024.1">
    <property type="nucleotide sequence ID" value="NC_011025.1"/>
</dbReference>
<dbReference type="InterPro" id="IPR036393">
    <property type="entry name" value="AceGlu_kinase-like_sf"/>
</dbReference>
<dbReference type="PANTHER" id="PTHR30409:SF1">
    <property type="entry name" value="CARBAMATE KINASE-RELATED"/>
    <property type="match status" value="1"/>
</dbReference>
<evidence type="ECO:0000256" key="3">
    <source>
        <dbReference type="ARBA" id="ARBA00022679"/>
    </source>
</evidence>
<comment type="similarity">
    <text evidence="1 6">Belongs to the carbamate kinase family.</text>
</comment>
<evidence type="ECO:0000256" key="6">
    <source>
        <dbReference type="PIRNR" id="PIRNR000723"/>
    </source>
</evidence>
<keyword evidence="3 6" id="KW-0808">Transferase</keyword>
<evidence type="ECO:0000256" key="4">
    <source>
        <dbReference type="ARBA" id="ARBA00022777"/>
    </source>
</evidence>
<dbReference type="SUPFAM" id="SSF53633">
    <property type="entry name" value="Carbamate kinase-like"/>
    <property type="match status" value="1"/>
</dbReference>
<dbReference type="Proteomes" id="UP000008812">
    <property type="component" value="Chromosome"/>
</dbReference>
<protein>
    <recommendedName>
        <fullName evidence="2 6">Carbamate kinase</fullName>
    </recommendedName>
</protein>
<reference evidence="8 9" key="1">
    <citation type="journal article" date="2008" name="Infect. Immun.">
        <title>Genome of Mycoplasma arthritidis.</title>
        <authorList>
            <person name="Dybvig K."/>
            <person name="Zuhua C."/>
            <person name="Lao P."/>
            <person name="Jordan D.S."/>
            <person name="French C.T."/>
            <person name="Tu A.H."/>
            <person name="Loraine A.E."/>
        </authorList>
    </citation>
    <scope>NUCLEOTIDE SEQUENCE [LARGE SCALE GENOMIC DNA]</scope>
    <source>
        <strain evidence="8 9">158L3-1</strain>
    </source>
</reference>
<evidence type="ECO:0000256" key="1">
    <source>
        <dbReference type="ARBA" id="ARBA00011066"/>
    </source>
</evidence>
<dbReference type="InterPro" id="IPR001048">
    <property type="entry name" value="Asp/Glu/Uridylate_kinase"/>
</dbReference>
<dbReference type="PRINTS" id="PR01469">
    <property type="entry name" value="CARBMTKINASE"/>
</dbReference>
<accession>B3PM15</accession>
<dbReference type="InterPro" id="IPR003964">
    <property type="entry name" value="Carb_kinase"/>
</dbReference>
<keyword evidence="9" id="KW-1185">Reference proteome</keyword>
<dbReference type="HOGENOM" id="CLU_076278_0_0_14"/>
<dbReference type="KEGG" id="mat:MARTH_orf130"/>
<dbReference type="FunFam" id="3.40.1160.10:FF:000007">
    <property type="entry name" value="Carbamate kinase"/>
    <property type="match status" value="1"/>
</dbReference>
<dbReference type="GO" id="GO:0008804">
    <property type="term" value="F:carbamate kinase activity"/>
    <property type="evidence" value="ECO:0007669"/>
    <property type="project" value="UniProtKB-EC"/>
</dbReference>
<organism evidence="8 9">
    <name type="scientific">Metamycoplasma arthritidis (strain 158L3-1)</name>
    <name type="common">Mycoplasma arthritidis</name>
    <dbReference type="NCBI Taxonomy" id="243272"/>
    <lineage>
        <taxon>Bacteria</taxon>
        <taxon>Bacillati</taxon>
        <taxon>Mycoplasmatota</taxon>
        <taxon>Mycoplasmoidales</taxon>
        <taxon>Metamycoplasmataceae</taxon>
        <taxon>Metamycoplasma</taxon>
    </lineage>
</organism>
<dbReference type="AlphaFoldDB" id="B3PM15"/>
<dbReference type="STRING" id="243272.MARTH_orf130"/>
<evidence type="ECO:0000259" key="7">
    <source>
        <dbReference type="Pfam" id="PF00696"/>
    </source>
</evidence>
<proteinExistence type="inferred from homology"/>
<feature type="domain" description="Aspartate/glutamate/uridylate kinase" evidence="7">
    <location>
        <begin position="3"/>
        <end position="292"/>
    </location>
</feature>
<gene>
    <name evidence="8" type="primary">arcC</name>
    <name evidence="8" type="ordered locus">MARTH_orf130</name>
</gene>
<evidence type="ECO:0000313" key="8">
    <source>
        <dbReference type="EMBL" id="ACF07067.1"/>
    </source>
</evidence>